<dbReference type="EMBL" id="JAIZAY010000002">
    <property type="protein sequence ID" value="KAJ8047186.1"/>
    <property type="molecule type" value="Genomic_DNA"/>
</dbReference>
<proteinExistence type="predicted"/>
<dbReference type="AlphaFoldDB" id="A0A9Q1CKW4"/>
<dbReference type="Proteomes" id="UP001152320">
    <property type="component" value="Chromosome 2"/>
</dbReference>
<accession>A0A9Q1CKW4</accession>
<dbReference type="PANTHER" id="PTHR48312:SF1">
    <property type="entry name" value="SULFOTRANSFERASE"/>
    <property type="match status" value="1"/>
</dbReference>
<gene>
    <name evidence="1" type="ORF">HOLleu_06120</name>
</gene>
<organism evidence="1 2">
    <name type="scientific">Holothuria leucospilota</name>
    <name type="common">Black long sea cucumber</name>
    <name type="synonym">Mertensiothuria leucospilota</name>
    <dbReference type="NCBI Taxonomy" id="206669"/>
    <lineage>
        <taxon>Eukaryota</taxon>
        <taxon>Metazoa</taxon>
        <taxon>Echinodermata</taxon>
        <taxon>Eleutherozoa</taxon>
        <taxon>Echinozoa</taxon>
        <taxon>Holothuroidea</taxon>
        <taxon>Aspidochirotacea</taxon>
        <taxon>Aspidochirotida</taxon>
        <taxon>Holothuriidae</taxon>
        <taxon>Holothuria</taxon>
    </lineage>
</organism>
<protein>
    <recommendedName>
        <fullName evidence="3">Sulfotransferase family protein</fullName>
    </recommendedName>
</protein>
<dbReference type="PANTHER" id="PTHR48312">
    <property type="match status" value="1"/>
</dbReference>
<dbReference type="Gene3D" id="3.40.50.300">
    <property type="entry name" value="P-loop containing nucleotide triphosphate hydrolases"/>
    <property type="match status" value="1"/>
</dbReference>
<dbReference type="InterPro" id="IPR027417">
    <property type="entry name" value="P-loop_NTPase"/>
</dbReference>
<dbReference type="OrthoDB" id="2405944at2759"/>
<evidence type="ECO:0000313" key="2">
    <source>
        <dbReference type="Proteomes" id="UP001152320"/>
    </source>
</evidence>
<evidence type="ECO:0000313" key="1">
    <source>
        <dbReference type="EMBL" id="KAJ8047186.1"/>
    </source>
</evidence>
<comment type="caution">
    <text evidence="1">The sequence shown here is derived from an EMBL/GenBank/DDBJ whole genome shotgun (WGS) entry which is preliminary data.</text>
</comment>
<name>A0A9Q1CKW4_HOLLE</name>
<evidence type="ECO:0008006" key="3">
    <source>
        <dbReference type="Google" id="ProtNLM"/>
    </source>
</evidence>
<reference evidence="1" key="1">
    <citation type="submission" date="2021-10" db="EMBL/GenBank/DDBJ databases">
        <title>Tropical sea cucumber genome reveals ecological adaptation and Cuvierian tubules defense mechanism.</title>
        <authorList>
            <person name="Chen T."/>
        </authorList>
    </citation>
    <scope>NUCLEOTIDE SEQUENCE</scope>
    <source>
        <strain evidence="1">Nanhai2018</strain>
        <tissue evidence="1">Muscle</tissue>
    </source>
</reference>
<sequence>MDFKQENQQTRIFVWSWPRSLSTVFAKFLSCIDDVQLWHEPYIQSFYSNAMPKVDEADNQPVTKFYLKTHHAMENLHNQPHEFSDSSLLPISLFTYPFIKSKLEEEEPGKKYIFIKDIAPAIMDHYEFLPNQVPTRHTFLIRHPYRFLTSRKRLYMKNTNYQGRPEDFDMHEMSSNIQRRQYERDSMYTLWKYVQESGRDPNPIIIDAEDVSNHPEKVLPQYFAQLGIPFHVKYLTWDSSLDPIKKWKGSKEQVAINYKNGYFGRALDSCCFEGSPQPTPTREDVTPDIIKMAEFILPGYDEMYEKRVKPE</sequence>
<keyword evidence="2" id="KW-1185">Reference proteome</keyword>
<dbReference type="SUPFAM" id="SSF52540">
    <property type="entry name" value="P-loop containing nucleoside triphosphate hydrolases"/>
    <property type="match status" value="1"/>
</dbReference>